<dbReference type="SUPFAM" id="SSF53254">
    <property type="entry name" value="Phosphoglycerate mutase-like"/>
    <property type="match status" value="1"/>
</dbReference>
<organism evidence="1 2">
    <name type="scientific">Hyphomonas adhaerens</name>
    <dbReference type="NCBI Taxonomy" id="81029"/>
    <lineage>
        <taxon>Bacteria</taxon>
        <taxon>Pseudomonadati</taxon>
        <taxon>Pseudomonadota</taxon>
        <taxon>Alphaproteobacteria</taxon>
        <taxon>Hyphomonadales</taxon>
        <taxon>Hyphomonadaceae</taxon>
        <taxon>Hyphomonas</taxon>
    </lineage>
</organism>
<dbReference type="Pfam" id="PF00300">
    <property type="entry name" value="His_Phos_1"/>
    <property type="match status" value="1"/>
</dbReference>
<dbReference type="Gene3D" id="3.40.50.1240">
    <property type="entry name" value="Phosphoglycerate mutase-like"/>
    <property type="match status" value="1"/>
</dbReference>
<proteinExistence type="predicted"/>
<dbReference type="InterPro" id="IPR029033">
    <property type="entry name" value="His_PPase_superfam"/>
</dbReference>
<dbReference type="CDD" id="cd07067">
    <property type="entry name" value="HP_PGM_like"/>
    <property type="match status" value="1"/>
</dbReference>
<name>A0A3B9GZI1_9PROT</name>
<gene>
    <name evidence="1" type="ORF">DCG58_10680</name>
</gene>
<dbReference type="SMART" id="SM00855">
    <property type="entry name" value="PGAM"/>
    <property type="match status" value="1"/>
</dbReference>
<evidence type="ECO:0008006" key="3">
    <source>
        <dbReference type="Google" id="ProtNLM"/>
    </source>
</evidence>
<protein>
    <recommendedName>
        <fullName evidence="3">Histidine phosphatase family protein</fullName>
    </recommendedName>
</protein>
<sequence length="196" mass="20807">MAEAAAPESTRLNAGSLLFGRSGGSPRRSMSLTRRATVAALSFLAIGACASTPTPPDTTIYLVRHAEKQAGDDPDLTVVGRARADILSQELQGAGLTEIWSTNTKRTISTAKPTANSTGLPVQLYDARRQDVFANQLKATPGAMLVVGHSNTIPDLVKQLGGKPGAPIVEATEYDRLYVVTVTKGRAKSELRRYGE</sequence>
<comment type="caution">
    <text evidence="1">The sequence shown here is derived from an EMBL/GenBank/DDBJ whole genome shotgun (WGS) entry which is preliminary data.</text>
</comment>
<reference evidence="1 2" key="1">
    <citation type="journal article" date="2018" name="Nat. Biotechnol.">
        <title>A standardized bacterial taxonomy based on genome phylogeny substantially revises the tree of life.</title>
        <authorList>
            <person name="Parks D.H."/>
            <person name="Chuvochina M."/>
            <person name="Waite D.W."/>
            <person name="Rinke C."/>
            <person name="Skarshewski A."/>
            <person name="Chaumeil P.A."/>
            <person name="Hugenholtz P."/>
        </authorList>
    </citation>
    <scope>NUCLEOTIDE SEQUENCE [LARGE SCALE GENOMIC DNA]</scope>
    <source>
        <strain evidence="1">UBA8733</strain>
    </source>
</reference>
<accession>A0A3B9GZI1</accession>
<dbReference type="Proteomes" id="UP000259610">
    <property type="component" value="Unassembled WGS sequence"/>
</dbReference>
<dbReference type="AlphaFoldDB" id="A0A3B9GZI1"/>
<evidence type="ECO:0000313" key="2">
    <source>
        <dbReference type="Proteomes" id="UP000259610"/>
    </source>
</evidence>
<dbReference type="EMBL" id="DMAN01000236">
    <property type="protein sequence ID" value="HAE27616.1"/>
    <property type="molecule type" value="Genomic_DNA"/>
</dbReference>
<evidence type="ECO:0000313" key="1">
    <source>
        <dbReference type="EMBL" id="HAE27616.1"/>
    </source>
</evidence>
<dbReference type="InterPro" id="IPR013078">
    <property type="entry name" value="His_Pase_superF_clade-1"/>
</dbReference>